<dbReference type="PANTHER" id="PTHR11655:SF14">
    <property type="entry name" value="LARGE RIBOSOMAL SUBUNIT PROTEIN UL6M"/>
    <property type="match status" value="1"/>
</dbReference>
<dbReference type="GeneID" id="26994728"/>
<feature type="domain" description="Large ribosomal subunit protein uL6 alpha-beta" evidence="5">
    <location>
        <begin position="90"/>
        <end position="168"/>
    </location>
</feature>
<dbReference type="GO" id="GO:0005762">
    <property type="term" value="C:mitochondrial large ribosomal subunit"/>
    <property type="evidence" value="ECO:0007669"/>
    <property type="project" value="TreeGrafter"/>
</dbReference>
<organism evidence="6">
    <name type="scientific">Trachydiscus minutus</name>
    <dbReference type="NCBI Taxonomy" id="1032745"/>
    <lineage>
        <taxon>Eukaryota</taxon>
        <taxon>Sar</taxon>
        <taxon>Stramenopiles</taxon>
        <taxon>Ochrophyta</taxon>
        <taxon>Eustigmatophyceae</taxon>
        <taxon>Goniochloridales</taxon>
        <taxon>Goniochloridaceae</taxon>
        <taxon>Trachydiscus</taxon>
    </lineage>
</organism>
<evidence type="ECO:0000259" key="5">
    <source>
        <dbReference type="Pfam" id="PF00347"/>
    </source>
</evidence>
<evidence type="ECO:0000313" key="6">
    <source>
        <dbReference type="EMBL" id="AML60671.1"/>
    </source>
</evidence>
<sequence length="181" mass="20473">MVSTFQQFLRHSTNLELKYLPNKNVLVLKGPLGVLCYLVRSKLRYSGSRKKFWLTPQGLIKKKVFSSNQVLLTQSCLGVTLGYRRQLNLVGIGYQASLEKKGSSNFLVLKLGYSHLVKLLIPDTLKVTCPKPRFVLITGTSPQKVNNFAALLRVLKLPNPYKEKGIYYKGETLKLKQGKKT</sequence>
<dbReference type="InterPro" id="IPR036789">
    <property type="entry name" value="Ribosomal_uL6-like_a/b-dom_sf"/>
</dbReference>
<name>A0A140F2N7_9STRA</name>
<dbReference type="PANTHER" id="PTHR11655">
    <property type="entry name" value="60S/50S RIBOSOMAL PROTEIN L6/L9"/>
    <property type="match status" value="1"/>
</dbReference>
<reference evidence="6" key="1">
    <citation type="journal article" date="2016" name="Genome Biol. Evol.">
        <title>A Comparative Analysis of Mitochondrial Genomes in Eustigmatophyte Algae.</title>
        <authorList>
            <person name="Sevcikova T."/>
            <person name="Klimes V."/>
            <person name="Zbrankova V."/>
            <person name="Strnad H."/>
            <person name="Hroudova M."/>
            <person name="Vlcek C."/>
            <person name="Elias M."/>
        </authorList>
    </citation>
    <scope>NUCLEOTIDE SEQUENCE</scope>
    <source>
        <strain evidence="6">CCALA 838</strain>
    </source>
</reference>
<dbReference type="GO" id="GO:0003735">
    <property type="term" value="F:structural constituent of ribosome"/>
    <property type="evidence" value="ECO:0007669"/>
    <property type="project" value="InterPro"/>
</dbReference>
<dbReference type="InterPro" id="IPR019906">
    <property type="entry name" value="Ribosomal_uL6_bac-type"/>
</dbReference>
<comment type="similarity">
    <text evidence="1 4">Belongs to the universal ribosomal protein uL6 family.</text>
</comment>
<dbReference type="EMBL" id="KU501220">
    <property type="protein sequence ID" value="AML60671.1"/>
    <property type="molecule type" value="Genomic_DNA"/>
</dbReference>
<keyword evidence="6" id="KW-0496">Mitochondrion</keyword>
<keyword evidence="3 4" id="KW-0687">Ribonucleoprotein</keyword>
<protein>
    <submittedName>
        <fullName evidence="6">Ribosomal protein L6</fullName>
    </submittedName>
</protein>
<dbReference type="Gene3D" id="3.90.930.12">
    <property type="entry name" value="Ribosomal protein L6, alpha-beta domain"/>
    <property type="match status" value="1"/>
</dbReference>
<dbReference type="PRINTS" id="PR00059">
    <property type="entry name" value="RIBOSOMALL6"/>
</dbReference>
<dbReference type="InterPro" id="IPR000702">
    <property type="entry name" value="Ribosomal_uL6-like"/>
</dbReference>
<evidence type="ECO:0000256" key="4">
    <source>
        <dbReference type="RuleBase" id="RU003869"/>
    </source>
</evidence>
<dbReference type="GO" id="GO:0006412">
    <property type="term" value="P:translation"/>
    <property type="evidence" value="ECO:0007669"/>
    <property type="project" value="InterPro"/>
</dbReference>
<dbReference type="PIRSF" id="PIRSF002162">
    <property type="entry name" value="Ribosomal_L6"/>
    <property type="match status" value="1"/>
</dbReference>
<dbReference type="RefSeq" id="YP_009237660.1">
    <property type="nucleotide sequence ID" value="NC_029643.1"/>
</dbReference>
<dbReference type="Pfam" id="PF00347">
    <property type="entry name" value="Ribosomal_L6"/>
    <property type="match status" value="1"/>
</dbReference>
<evidence type="ECO:0000256" key="2">
    <source>
        <dbReference type="ARBA" id="ARBA00022980"/>
    </source>
</evidence>
<geneLocation type="mitochondrion" evidence="6"/>
<dbReference type="GO" id="GO:0019843">
    <property type="term" value="F:rRNA binding"/>
    <property type="evidence" value="ECO:0007669"/>
    <property type="project" value="InterPro"/>
</dbReference>
<evidence type="ECO:0000256" key="3">
    <source>
        <dbReference type="ARBA" id="ARBA00023274"/>
    </source>
</evidence>
<gene>
    <name evidence="6" type="primary">rpl6</name>
</gene>
<evidence type="ECO:0000256" key="1">
    <source>
        <dbReference type="ARBA" id="ARBA00009356"/>
    </source>
</evidence>
<dbReference type="AlphaFoldDB" id="A0A140F2N7"/>
<dbReference type="InterPro" id="IPR020040">
    <property type="entry name" value="Ribosomal_uL6_a/b-dom"/>
</dbReference>
<dbReference type="SUPFAM" id="SSF56053">
    <property type="entry name" value="Ribosomal protein L6"/>
    <property type="match status" value="1"/>
</dbReference>
<proteinExistence type="inferred from homology"/>
<accession>A0A140F2N7</accession>
<keyword evidence="2 4" id="KW-0689">Ribosomal protein</keyword>